<dbReference type="InterPro" id="IPR044303">
    <property type="entry name" value="ZAT1/4/9"/>
</dbReference>
<dbReference type="InterPro" id="IPR036236">
    <property type="entry name" value="Znf_C2H2_sf"/>
</dbReference>
<name>A0A1D1YDE7_9ARAE</name>
<dbReference type="SMART" id="SM00355">
    <property type="entry name" value="ZnF_C2H2"/>
    <property type="match status" value="2"/>
</dbReference>
<dbReference type="GO" id="GO:0008270">
    <property type="term" value="F:zinc ion binding"/>
    <property type="evidence" value="ECO:0007669"/>
    <property type="project" value="UniProtKB-KW"/>
</dbReference>
<reference evidence="4" key="1">
    <citation type="submission" date="2015-07" db="EMBL/GenBank/DDBJ databases">
        <title>Transcriptome Assembly of Anthurium amnicola.</title>
        <authorList>
            <person name="Suzuki J."/>
        </authorList>
    </citation>
    <scope>NUCLEOTIDE SEQUENCE</scope>
</reference>
<dbReference type="PROSITE" id="PS50157">
    <property type="entry name" value="ZINC_FINGER_C2H2_2"/>
    <property type="match status" value="2"/>
</dbReference>
<feature type="domain" description="C2H2-type" evidence="3">
    <location>
        <begin position="5"/>
        <end position="27"/>
    </location>
</feature>
<dbReference type="InterPro" id="IPR013087">
    <property type="entry name" value="Znf_C2H2_type"/>
</dbReference>
<proteinExistence type="predicted"/>
<feature type="compositionally biased region" description="Basic and acidic residues" evidence="2">
    <location>
        <begin position="312"/>
        <end position="323"/>
    </location>
</feature>
<accession>A0A1D1YDE7</accession>
<evidence type="ECO:0000256" key="2">
    <source>
        <dbReference type="SAM" id="MobiDB-lite"/>
    </source>
</evidence>
<dbReference type="PANTHER" id="PTHR46326:SF2">
    <property type="entry name" value="ZINC FINGER PROTEIN ZAT1-RELATED"/>
    <property type="match status" value="1"/>
</dbReference>
<dbReference type="EMBL" id="GDJX01015268">
    <property type="protein sequence ID" value="JAT52668.1"/>
    <property type="molecule type" value="Transcribed_RNA"/>
</dbReference>
<keyword evidence="1" id="KW-0862">Zinc</keyword>
<dbReference type="Pfam" id="PF13912">
    <property type="entry name" value="zf-C2H2_6"/>
    <property type="match status" value="2"/>
</dbReference>
<evidence type="ECO:0000259" key="3">
    <source>
        <dbReference type="PROSITE" id="PS50157"/>
    </source>
</evidence>
<feature type="compositionally biased region" description="Low complexity" evidence="2">
    <location>
        <begin position="41"/>
        <end position="50"/>
    </location>
</feature>
<dbReference type="PROSITE" id="PS00028">
    <property type="entry name" value="ZINC_FINGER_C2H2_1"/>
    <property type="match status" value="2"/>
</dbReference>
<dbReference type="AlphaFoldDB" id="A0A1D1YDE7"/>
<feature type="region of interest" description="Disordered" evidence="2">
    <location>
        <begin position="29"/>
        <end position="81"/>
    </location>
</feature>
<keyword evidence="1" id="KW-0479">Metal-binding</keyword>
<feature type="compositionally biased region" description="Basic residues" evidence="2">
    <location>
        <begin position="256"/>
        <end position="266"/>
    </location>
</feature>
<keyword evidence="1" id="KW-0863">Zinc-finger</keyword>
<gene>
    <name evidence="4" type="primary">ZAT9_3</name>
    <name evidence="4" type="ORF">g.64624</name>
</gene>
<feature type="region of interest" description="Disordered" evidence="2">
    <location>
        <begin position="213"/>
        <end position="266"/>
    </location>
</feature>
<dbReference type="GO" id="GO:0006355">
    <property type="term" value="P:regulation of DNA-templated transcription"/>
    <property type="evidence" value="ECO:0007669"/>
    <property type="project" value="InterPro"/>
</dbReference>
<feature type="compositionally biased region" description="Low complexity" evidence="2">
    <location>
        <begin position="64"/>
        <end position="81"/>
    </location>
</feature>
<evidence type="ECO:0000256" key="1">
    <source>
        <dbReference type="PROSITE-ProRule" id="PRU00042"/>
    </source>
</evidence>
<sequence>MMDRHTCKLCFRRFANGRALGGHMRSHVTAAGKPKLPDTSPSPSSSSSASQGEHQVAERDAEVADQAASAEAEAEAEAAPAALVAGGEEAAGAEEAKQLACYGLRENPRKSYRLVDPEFSSTFVSAIAGEHAAGVGSSVVLQDRESETESSKPPPLLRRRSTRRRRPTSQLPPAPPKPEPSMEPEPVSSVSDTTPEEDVARCLMLLSRDVWTTHSSTAVKRKKPQRGEVGEGEGEGEGQHLSDGSEEEEEPAAAVRSRRGGRRRHQCGTCGKVFRSYQALGGHRASHKSARPCTAPPVPTTPAGSEEDGEGYDVRHPGHRIQDTDSEVNASPATGDADRRRVHECPVCF</sequence>
<feature type="domain" description="C2H2-type" evidence="3">
    <location>
        <begin position="265"/>
        <end position="292"/>
    </location>
</feature>
<protein>
    <submittedName>
        <fullName evidence="4">Zinc finger protein ZAT9</fullName>
    </submittedName>
</protein>
<feature type="compositionally biased region" description="Pro residues" evidence="2">
    <location>
        <begin position="170"/>
        <end position="183"/>
    </location>
</feature>
<feature type="non-terminal residue" evidence="4">
    <location>
        <position position="349"/>
    </location>
</feature>
<dbReference type="SUPFAM" id="SSF57667">
    <property type="entry name" value="beta-beta-alpha zinc fingers"/>
    <property type="match status" value="1"/>
</dbReference>
<dbReference type="PANTHER" id="PTHR46326">
    <property type="entry name" value="ZINC FINGER PROTEIN ZAT1-RELATED"/>
    <property type="match status" value="1"/>
</dbReference>
<evidence type="ECO:0000313" key="4">
    <source>
        <dbReference type="EMBL" id="JAT52668.1"/>
    </source>
</evidence>
<feature type="region of interest" description="Disordered" evidence="2">
    <location>
        <begin position="135"/>
        <end position="201"/>
    </location>
</feature>
<organism evidence="4">
    <name type="scientific">Anthurium amnicola</name>
    <dbReference type="NCBI Taxonomy" id="1678845"/>
    <lineage>
        <taxon>Eukaryota</taxon>
        <taxon>Viridiplantae</taxon>
        <taxon>Streptophyta</taxon>
        <taxon>Embryophyta</taxon>
        <taxon>Tracheophyta</taxon>
        <taxon>Spermatophyta</taxon>
        <taxon>Magnoliopsida</taxon>
        <taxon>Liliopsida</taxon>
        <taxon>Araceae</taxon>
        <taxon>Pothoideae</taxon>
        <taxon>Potheae</taxon>
        <taxon>Anthurium</taxon>
    </lineage>
</organism>
<feature type="compositionally biased region" description="Basic residues" evidence="2">
    <location>
        <begin position="157"/>
        <end position="167"/>
    </location>
</feature>
<feature type="region of interest" description="Disordered" evidence="2">
    <location>
        <begin position="281"/>
        <end position="340"/>
    </location>
</feature>